<sequence>MTDLESVSNLQQTAESNVLVNVQEMQFLLDKAVAWGQADSPDTLKDTCLHLNRLENFLQQLLTYINSMKSTAETMKKLPFLGQFLGRLCWNPCVTAGGTSRGLLLQCLLGLYSEHPSNAVERKANQWIRKVLCQLATDEDDAAAQAFMRRMGVPAKEYHLRVLQKMVAQLQENIGQSCCSQSSIDQRCSCDSTLATSDLVVPLVTCPETFPLICSLLQQPVACVRETLSENFLDTLSFAHSRLPLEEQGRISVWYHSLPSLEEAVLGLLDSVTETRPSLLKLEQEVTKSLLPKACAQHCSMFLVANDIFRSVIKQAEGNQSVKSVIHTFTRCFWRELSLLKPQTSASLKAFFPQSPPSLLIPLLTMPSEMPREAWKNHSKWLSSSLQKLTEEEEGDGDSTSTRGHHSVFEAWFLLVQCEHWVQVAAQLLVTSGPEDCRPLLWLLTFYHHPTNRWHHRASQLEKAKAAWDHLHAISSDLNDPLPVDRLQSLIALLSPQPQMPPPASSLILSLVVEFAVFCQLPLRAATDILKTVVAQPGLSEEAACVLSSLQLRLNEGGCSSSDRVQLRINHLQNTLTDVKA</sequence>
<dbReference type="InterPro" id="IPR000686">
    <property type="entry name" value="FANCC"/>
</dbReference>
<dbReference type="AlphaFoldDB" id="A0A8S4AX50"/>
<dbReference type="PRINTS" id="PR00494">
    <property type="entry name" value="FANCONICGENE"/>
</dbReference>
<dbReference type="Pfam" id="PF02106">
    <property type="entry name" value="Fanconi_C"/>
    <property type="match status" value="1"/>
</dbReference>
<name>A0A8S4AX50_9TELE</name>
<organism evidence="1 2">
    <name type="scientific">Menidia menidia</name>
    <name type="common">Atlantic silverside</name>
    <dbReference type="NCBI Taxonomy" id="238744"/>
    <lineage>
        <taxon>Eukaryota</taxon>
        <taxon>Metazoa</taxon>
        <taxon>Chordata</taxon>
        <taxon>Craniata</taxon>
        <taxon>Vertebrata</taxon>
        <taxon>Euteleostomi</taxon>
        <taxon>Actinopterygii</taxon>
        <taxon>Neopterygii</taxon>
        <taxon>Teleostei</taxon>
        <taxon>Neoteleostei</taxon>
        <taxon>Acanthomorphata</taxon>
        <taxon>Ovalentaria</taxon>
        <taxon>Atherinomorphae</taxon>
        <taxon>Atheriniformes</taxon>
        <taxon>Atherinopsidae</taxon>
        <taxon>Menidiinae</taxon>
        <taxon>Menidia</taxon>
    </lineage>
</organism>
<dbReference type="PANTHER" id="PTHR16798:SF0">
    <property type="entry name" value="FANCONI ANEMIA GROUP C PROTEIN"/>
    <property type="match status" value="1"/>
</dbReference>
<dbReference type="GO" id="GO:0043240">
    <property type="term" value="C:Fanconi anaemia nuclear complex"/>
    <property type="evidence" value="ECO:0007669"/>
    <property type="project" value="InterPro"/>
</dbReference>
<gene>
    <name evidence="1" type="ORF">MMEN_LOCUS10732</name>
</gene>
<proteinExistence type="predicted"/>
<dbReference type="GO" id="GO:0006289">
    <property type="term" value="P:nucleotide-excision repair"/>
    <property type="evidence" value="ECO:0007669"/>
    <property type="project" value="TreeGrafter"/>
</dbReference>
<protein>
    <submittedName>
        <fullName evidence="1">(Atlantic silverside) hypothetical protein</fullName>
    </submittedName>
</protein>
<accession>A0A8S4AX50</accession>
<comment type="caution">
    <text evidence="1">The sequence shown here is derived from an EMBL/GenBank/DDBJ whole genome shotgun (WGS) entry which is preliminary data.</text>
</comment>
<reference evidence="1" key="1">
    <citation type="submission" date="2021-05" db="EMBL/GenBank/DDBJ databases">
        <authorList>
            <person name="Tigano A."/>
        </authorList>
    </citation>
    <scope>NUCLEOTIDE SEQUENCE</scope>
</reference>
<dbReference type="Proteomes" id="UP000677803">
    <property type="component" value="Unassembled WGS sequence"/>
</dbReference>
<dbReference type="GO" id="GO:0036297">
    <property type="term" value="P:interstrand cross-link repair"/>
    <property type="evidence" value="ECO:0007669"/>
    <property type="project" value="InterPro"/>
</dbReference>
<dbReference type="EMBL" id="CAJRST010011112">
    <property type="protein sequence ID" value="CAG5923996.1"/>
    <property type="molecule type" value="Genomic_DNA"/>
</dbReference>
<evidence type="ECO:0000313" key="1">
    <source>
        <dbReference type="EMBL" id="CAG5923996.1"/>
    </source>
</evidence>
<dbReference type="GO" id="GO:0034599">
    <property type="term" value="P:cellular response to oxidative stress"/>
    <property type="evidence" value="ECO:0007669"/>
    <property type="project" value="TreeGrafter"/>
</dbReference>
<dbReference type="OrthoDB" id="10046159at2759"/>
<evidence type="ECO:0000313" key="2">
    <source>
        <dbReference type="Proteomes" id="UP000677803"/>
    </source>
</evidence>
<keyword evidence="2" id="KW-1185">Reference proteome</keyword>
<dbReference type="PANTHER" id="PTHR16798">
    <property type="entry name" value="FANCONI ANEMIA GROUP C PROTEIN FANCC"/>
    <property type="match status" value="1"/>
</dbReference>